<dbReference type="GO" id="GO:0008932">
    <property type="term" value="F:lytic endotransglycosylase activity"/>
    <property type="evidence" value="ECO:0007669"/>
    <property type="project" value="TreeGrafter"/>
</dbReference>
<dbReference type="InterPro" id="IPR018392">
    <property type="entry name" value="LysM"/>
</dbReference>
<evidence type="ECO:0000313" key="3">
    <source>
        <dbReference type="Proteomes" id="UP000095743"/>
    </source>
</evidence>
<dbReference type="Pfam" id="PF01476">
    <property type="entry name" value="LysM"/>
    <property type="match status" value="3"/>
</dbReference>
<dbReference type="InterPro" id="IPR036779">
    <property type="entry name" value="LysM_dom_sf"/>
</dbReference>
<dbReference type="Proteomes" id="UP000095743">
    <property type="component" value="Chromosome"/>
</dbReference>
<dbReference type="SMART" id="SM00257">
    <property type="entry name" value="LysM"/>
    <property type="match status" value="3"/>
</dbReference>
<dbReference type="AlphaFoldDB" id="A0A1D8GMS7"/>
<dbReference type="Gene3D" id="3.10.350.10">
    <property type="entry name" value="LysM domain"/>
    <property type="match status" value="3"/>
</dbReference>
<keyword evidence="3" id="KW-1185">Reference proteome</keyword>
<proteinExistence type="predicted"/>
<dbReference type="STRING" id="1424294.Gferi_23215"/>
<accession>A0A1D8GMS7</accession>
<feature type="domain" description="LysM" evidence="1">
    <location>
        <begin position="71"/>
        <end position="115"/>
    </location>
</feature>
<dbReference type="CDD" id="cd00118">
    <property type="entry name" value="LysM"/>
    <property type="match status" value="3"/>
</dbReference>
<dbReference type="KEGG" id="gfe:Gferi_23215"/>
<sequence length="177" mass="19674">MYNTNTIQCPPGTMPYIIRVGDTYYNLAQRYNTSIPALISANPFVNPNLLMIGQRICIPRQPIYPACPEGNYYTIKQGDTLSAIALFYNVSLDDLIEANPAIDPDRLSIGQIICIPLATPPVQCPPNTTQYTVESGDTFYRIASRYSITVERLAEANPRINPYGLLVGQKLCIPKVE</sequence>
<dbReference type="RefSeq" id="WP_069980510.1">
    <property type="nucleotide sequence ID" value="NZ_CP017269.1"/>
</dbReference>
<dbReference type="PROSITE" id="PS51782">
    <property type="entry name" value="LYSM"/>
    <property type="match status" value="3"/>
</dbReference>
<name>A0A1D8GMS7_9FIRM</name>
<evidence type="ECO:0000259" key="1">
    <source>
        <dbReference type="PROSITE" id="PS51782"/>
    </source>
</evidence>
<protein>
    <submittedName>
        <fullName evidence="2">Peptidoglycan-binding protein</fullName>
    </submittedName>
</protein>
<gene>
    <name evidence="2" type="ORF">Gferi_23215</name>
</gene>
<dbReference type="PANTHER" id="PTHR33734">
    <property type="entry name" value="LYSM DOMAIN-CONTAINING GPI-ANCHORED PROTEIN 2"/>
    <property type="match status" value="1"/>
</dbReference>
<feature type="domain" description="LysM" evidence="1">
    <location>
        <begin position="14"/>
        <end position="58"/>
    </location>
</feature>
<organism evidence="2 3">
    <name type="scientific">Geosporobacter ferrireducens</name>
    <dbReference type="NCBI Taxonomy" id="1424294"/>
    <lineage>
        <taxon>Bacteria</taxon>
        <taxon>Bacillati</taxon>
        <taxon>Bacillota</taxon>
        <taxon>Clostridia</taxon>
        <taxon>Peptostreptococcales</taxon>
        <taxon>Thermotaleaceae</taxon>
        <taxon>Geosporobacter</taxon>
    </lineage>
</organism>
<feature type="domain" description="LysM" evidence="1">
    <location>
        <begin position="129"/>
        <end position="173"/>
    </location>
</feature>
<dbReference type="EMBL" id="CP017269">
    <property type="protein sequence ID" value="AOT72195.1"/>
    <property type="molecule type" value="Genomic_DNA"/>
</dbReference>
<dbReference type="SUPFAM" id="SSF54106">
    <property type="entry name" value="LysM domain"/>
    <property type="match status" value="3"/>
</dbReference>
<reference evidence="2 3" key="1">
    <citation type="submission" date="2016-09" db="EMBL/GenBank/DDBJ databases">
        <title>Genomic analysis reveals versatility of anaerobic energy metabolism of Geosporobacter ferrireducens IRF9 of phylum Firmicutes.</title>
        <authorList>
            <person name="Kim S.-J."/>
        </authorList>
    </citation>
    <scope>NUCLEOTIDE SEQUENCE [LARGE SCALE GENOMIC DNA]</scope>
    <source>
        <strain evidence="2 3">IRF9</strain>
    </source>
</reference>
<evidence type="ECO:0000313" key="2">
    <source>
        <dbReference type="EMBL" id="AOT72195.1"/>
    </source>
</evidence>
<dbReference type="PANTHER" id="PTHR33734:SF22">
    <property type="entry name" value="MEMBRANE-BOUND LYTIC MUREIN TRANSGLYCOSYLASE D"/>
    <property type="match status" value="1"/>
</dbReference>
<dbReference type="OrthoDB" id="9811296at2"/>